<dbReference type="RefSeq" id="WP_243335087.1">
    <property type="nucleotide sequence ID" value="NZ_AP027081.1"/>
</dbReference>
<evidence type="ECO:0000256" key="5">
    <source>
        <dbReference type="ARBA" id="ARBA00022723"/>
    </source>
</evidence>
<keyword evidence="7" id="KW-0408">Iron</keyword>
<keyword evidence="8" id="KW-0732">Signal</keyword>
<keyword evidence="11" id="KW-1185">Reference proteome</keyword>
<dbReference type="EMBL" id="AP027081">
    <property type="protein sequence ID" value="BDU78300.1"/>
    <property type="molecule type" value="Genomic_DNA"/>
</dbReference>
<dbReference type="SUPFAM" id="SSF48695">
    <property type="entry name" value="Multiheme cytochromes"/>
    <property type="match status" value="1"/>
</dbReference>
<evidence type="ECO:0000256" key="8">
    <source>
        <dbReference type="SAM" id="SignalP"/>
    </source>
</evidence>
<reference evidence="10" key="1">
    <citation type="journal article" date="2023" name="Int. J. Syst. Evol. Microbiol.">
        <title>Mesoterricola silvestris gen. nov., sp. nov., Mesoterricola sediminis sp. nov., Geothrix oryzae sp. nov., Geothrix edaphica sp. nov., Geothrix rubra sp. nov., and Geothrix limicola sp. nov., six novel members of Acidobacteriota isolated from soils.</title>
        <authorList>
            <person name="Itoh H."/>
            <person name="Sugisawa Y."/>
            <person name="Mise K."/>
            <person name="Xu Z."/>
            <person name="Kuniyasu M."/>
            <person name="Ushijima N."/>
            <person name="Kawano K."/>
            <person name="Kobayashi E."/>
            <person name="Shiratori Y."/>
            <person name="Masuda Y."/>
            <person name="Senoo K."/>
        </authorList>
    </citation>
    <scope>NUCLEOTIDE SEQUENCE</scope>
    <source>
        <strain evidence="10">W786</strain>
    </source>
</reference>
<comment type="subcellular location">
    <subcellularLocation>
        <location evidence="2">Cell envelope</location>
    </subcellularLocation>
</comment>
<dbReference type="AlphaFoldDB" id="A0AA48H1J2"/>
<feature type="signal peptide" evidence="8">
    <location>
        <begin position="1"/>
        <end position="26"/>
    </location>
</feature>
<dbReference type="GO" id="GO:0030313">
    <property type="term" value="C:cell envelope"/>
    <property type="evidence" value="ECO:0007669"/>
    <property type="project" value="UniProtKB-SubCell"/>
</dbReference>
<keyword evidence="4" id="KW-0349">Heme</keyword>
<dbReference type="Gene3D" id="1.10.1130.10">
    <property type="entry name" value="Flavocytochrome C3, Chain A"/>
    <property type="match status" value="1"/>
</dbReference>
<comment type="cofactor">
    <cofactor evidence="1">
        <name>heme c</name>
        <dbReference type="ChEBI" id="CHEBI:61717"/>
    </cofactor>
</comment>
<keyword evidence="6" id="KW-0249">Electron transport</keyword>
<dbReference type="Pfam" id="PF14537">
    <property type="entry name" value="Cytochrom_c3_2"/>
    <property type="match status" value="1"/>
</dbReference>
<evidence type="ECO:0000313" key="11">
    <source>
        <dbReference type="Proteomes" id="UP001228113"/>
    </source>
</evidence>
<evidence type="ECO:0000256" key="4">
    <source>
        <dbReference type="ARBA" id="ARBA00022617"/>
    </source>
</evidence>
<dbReference type="InterPro" id="IPR012286">
    <property type="entry name" value="Tetrahaem_cytochrome"/>
</dbReference>
<dbReference type="GO" id="GO:0046872">
    <property type="term" value="F:metal ion binding"/>
    <property type="evidence" value="ECO:0007669"/>
    <property type="project" value="UniProtKB-KW"/>
</dbReference>
<sequence length="160" mass="16965">MIRIWRFLPSSLALLAALTLGVQAQAKPATGAEPIKLPAGHVSIQGKSFKDCKTCHTGAQGKPASLVGKLKGVQIHALAGVTCAQCHDGKGKPAPVPTWTCVGCHGPTKDLAARTAQVKPHNPHQSRHYGTDAACAKCHHMHRASENDCLQCHAFQFQVP</sequence>
<gene>
    <name evidence="10" type="ORF">METESE_32580</name>
</gene>
<evidence type="ECO:0000256" key="1">
    <source>
        <dbReference type="ARBA" id="ARBA00001926"/>
    </source>
</evidence>
<keyword evidence="3" id="KW-0813">Transport</keyword>
<evidence type="ECO:0000256" key="3">
    <source>
        <dbReference type="ARBA" id="ARBA00022448"/>
    </source>
</evidence>
<dbReference type="KEGG" id="msea:METESE_32580"/>
<dbReference type="InterPro" id="IPR036280">
    <property type="entry name" value="Multihaem_cyt_sf"/>
</dbReference>
<evidence type="ECO:0000313" key="10">
    <source>
        <dbReference type="EMBL" id="BDU78300.1"/>
    </source>
</evidence>
<evidence type="ECO:0000259" key="9">
    <source>
        <dbReference type="Pfam" id="PF14537"/>
    </source>
</evidence>
<evidence type="ECO:0000256" key="6">
    <source>
        <dbReference type="ARBA" id="ARBA00022982"/>
    </source>
</evidence>
<keyword evidence="5" id="KW-0479">Metal-binding</keyword>
<evidence type="ECO:0000256" key="2">
    <source>
        <dbReference type="ARBA" id="ARBA00004196"/>
    </source>
</evidence>
<dbReference type="Proteomes" id="UP001228113">
    <property type="component" value="Chromosome"/>
</dbReference>
<name>A0AA48H1J2_9BACT</name>
<organism evidence="10 11">
    <name type="scientific">Mesoterricola sediminis</name>
    <dbReference type="NCBI Taxonomy" id="2927980"/>
    <lineage>
        <taxon>Bacteria</taxon>
        <taxon>Pseudomonadati</taxon>
        <taxon>Acidobacteriota</taxon>
        <taxon>Holophagae</taxon>
        <taxon>Holophagales</taxon>
        <taxon>Holophagaceae</taxon>
        <taxon>Mesoterricola</taxon>
    </lineage>
</organism>
<accession>A0AA48H1J2</accession>
<protein>
    <recommendedName>
        <fullName evidence="9">Tetrahaem cytochrome domain-containing protein</fullName>
    </recommendedName>
</protein>
<proteinExistence type="predicted"/>
<evidence type="ECO:0000256" key="7">
    <source>
        <dbReference type="ARBA" id="ARBA00023004"/>
    </source>
</evidence>
<feature type="chain" id="PRO_5041283292" description="Tetrahaem cytochrome domain-containing protein" evidence="8">
    <location>
        <begin position="27"/>
        <end position="160"/>
    </location>
</feature>
<feature type="domain" description="Tetrahaem cytochrome" evidence="9">
    <location>
        <begin position="76"/>
        <end position="153"/>
    </location>
</feature>